<dbReference type="Gene3D" id="1.20.140.140">
    <property type="entry name" value="Calcium release-activated calcium channel protein Orai"/>
    <property type="match status" value="1"/>
</dbReference>
<feature type="transmembrane region" description="Helical" evidence="2">
    <location>
        <begin position="121"/>
        <end position="144"/>
    </location>
</feature>
<dbReference type="Pfam" id="PF13962">
    <property type="entry name" value="PGG"/>
    <property type="match status" value="1"/>
</dbReference>
<dbReference type="InterPro" id="IPR038350">
    <property type="entry name" value="Orai_sf"/>
</dbReference>
<keyword evidence="2" id="KW-1133">Transmembrane helix</keyword>
<evidence type="ECO:0000256" key="2">
    <source>
        <dbReference type="SAM" id="Phobius"/>
    </source>
</evidence>
<feature type="transmembrane region" description="Helical" evidence="2">
    <location>
        <begin position="199"/>
        <end position="221"/>
    </location>
</feature>
<keyword evidence="2" id="KW-0472">Membrane</keyword>
<dbReference type="AlphaFoldDB" id="A0A7S0WN16"/>
<feature type="domain" description="PGG" evidence="3">
    <location>
        <begin position="75"/>
        <end position="143"/>
    </location>
</feature>
<feature type="transmembrane region" description="Helical" evidence="2">
    <location>
        <begin position="165"/>
        <end position="187"/>
    </location>
</feature>
<feature type="region of interest" description="Disordered" evidence="1">
    <location>
        <begin position="1"/>
        <end position="42"/>
    </location>
</feature>
<feature type="transmembrane region" description="Helical" evidence="2">
    <location>
        <begin position="83"/>
        <end position="101"/>
    </location>
</feature>
<evidence type="ECO:0000313" key="4">
    <source>
        <dbReference type="EMBL" id="CAD8674203.1"/>
    </source>
</evidence>
<dbReference type="EMBL" id="HBFB01010966">
    <property type="protein sequence ID" value="CAD8674203.1"/>
    <property type="molecule type" value="Transcribed_RNA"/>
</dbReference>
<gene>
    <name evidence="4" type="ORF">CLEI1391_LOCUS6219</name>
</gene>
<reference evidence="4" key="1">
    <citation type="submission" date="2021-01" db="EMBL/GenBank/DDBJ databases">
        <authorList>
            <person name="Corre E."/>
            <person name="Pelletier E."/>
            <person name="Niang G."/>
            <person name="Scheremetjew M."/>
            <person name="Finn R."/>
            <person name="Kale V."/>
            <person name="Holt S."/>
            <person name="Cochrane G."/>
            <person name="Meng A."/>
            <person name="Brown T."/>
            <person name="Cohen L."/>
        </authorList>
    </citation>
    <scope>NUCLEOTIDE SEQUENCE</scope>
    <source>
        <strain evidence="4">SAG 11-49</strain>
    </source>
</reference>
<protein>
    <recommendedName>
        <fullName evidence="3">PGG domain-containing protein</fullName>
    </recommendedName>
</protein>
<sequence length="270" mass="29713">MNDTKHDAVEPRAKHPGLFQKKKNKVQPIDGSGRPVKPPKRKKLWSELESGAWRPSAFLIRDALILQGDLEEVKERLRNTTSTVGIVSALIVTMTFPYIIATPEGKCDEDGDATHPILQAFVILNYGSFALSMGIIAMVTGYLVQLDLCCNAAHTADFLDRFAWYVDPISYAFVLGLFCIIVEAMMLTWCNNERNVVTGAYVVAAVVLVVTGVPYLSILVWNRTEVTKHGNQLMEQVQERSRHASQHTGTKQGAALEDGVEATPLSEAAG</sequence>
<evidence type="ECO:0000256" key="1">
    <source>
        <dbReference type="SAM" id="MobiDB-lite"/>
    </source>
</evidence>
<feature type="region of interest" description="Disordered" evidence="1">
    <location>
        <begin position="237"/>
        <end position="270"/>
    </location>
</feature>
<feature type="compositionally biased region" description="Basic and acidic residues" evidence="1">
    <location>
        <begin position="1"/>
        <end position="13"/>
    </location>
</feature>
<dbReference type="InterPro" id="IPR026961">
    <property type="entry name" value="PGG_dom"/>
</dbReference>
<keyword evidence="2" id="KW-0812">Transmembrane</keyword>
<evidence type="ECO:0000259" key="3">
    <source>
        <dbReference type="Pfam" id="PF13962"/>
    </source>
</evidence>
<proteinExistence type="predicted"/>
<name>A0A7S0WN16_9CHLO</name>
<accession>A0A7S0WN16</accession>
<organism evidence="4">
    <name type="scientific">Chlamydomonas leiostraca</name>
    <dbReference type="NCBI Taxonomy" id="1034604"/>
    <lineage>
        <taxon>Eukaryota</taxon>
        <taxon>Viridiplantae</taxon>
        <taxon>Chlorophyta</taxon>
        <taxon>core chlorophytes</taxon>
        <taxon>Chlorophyceae</taxon>
        <taxon>CS clade</taxon>
        <taxon>Chlamydomonadales</taxon>
        <taxon>Chlamydomonadaceae</taxon>
        <taxon>Chlamydomonas</taxon>
    </lineage>
</organism>